<dbReference type="Proteomes" id="UP000242258">
    <property type="component" value="Unassembled WGS sequence"/>
</dbReference>
<reference evidence="4" key="1">
    <citation type="submission" date="2016-09" db="EMBL/GenBank/DDBJ databases">
        <authorList>
            <person name="Wan X."/>
            <person name="Hou S."/>
        </authorList>
    </citation>
    <scope>NUCLEOTIDE SEQUENCE [LARGE SCALE GENOMIC DNA]</scope>
    <source>
        <strain evidence="4">KH87</strain>
    </source>
</reference>
<name>A0A1E7Q7G8_9GAMM</name>
<dbReference type="RefSeq" id="WP_070049592.1">
    <property type="nucleotide sequence ID" value="NZ_CBCSDO010000007.1"/>
</dbReference>
<dbReference type="InterPro" id="IPR036770">
    <property type="entry name" value="Ankyrin_rpt-contain_sf"/>
</dbReference>
<keyword evidence="4" id="KW-1185">Reference proteome</keyword>
<dbReference type="InterPro" id="IPR002110">
    <property type="entry name" value="Ankyrin_rpt"/>
</dbReference>
<keyword evidence="1" id="KW-0677">Repeat</keyword>
<dbReference type="SUPFAM" id="SSF48403">
    <property type="entry name" value="Ankyrin repeat"/>
    <property type="match status" value="1"/>
</dbReference>
<dbReference type="SMART" id="SM00248">
    <property type="entry name" value="ANK"/>
    <property type="match status" value="3"/>
</dbReference>
<evidence type="ECO:0000313" key="4">
    <source>
        <dbReference type="Proteomes" id="UP000242258"/>
    </source>
</evidence>
<accession>A0A1E7Q7G8</accession>
<protein>
    <submittedName>
        <fullName evidence="3">Uncharacterized protein</fullName>
    </submittedName>
</protein>
<dbReference type="OrthoDB" id="8912608at2"/>
<dbReference type="PANTHER" id="PTHR24171:SF9">
    <property type="entry name" value="ANKYRIN REPEAT DOMAIN-CONTAINING PROTEIN 39"/>
    <property type="match status" value="1"/>
</dbReference>
<dbReference type="AlphaFoldDB" id="A0A1E7Q7G8"/>
<evidence type="ECO:0000313" key="3">
    <source>
        <dbReference type="EMBL" id="OEY70023.1"/>
    </source>
</evidence>
<evidence type="ECO:0000256" key="1">
    <source>
        <dbReference type="ARBA" id="ARBA00022737"/>
    </source>
</evidence>
<dbReference type="PANTHER" id="PTHR24171">
    <property type="entry name" value="ANKYRIN REPEAT DOMAIN-CONTAINING PROTEIN 39-RELATED"/>
    <property type="match status" value="1"/>
</dbReference>
<gene>
    <name evidence="3" type="ORF">BI198_10930</name>
</gene>
<organism evidence="3 4">
    <name type="scientific">Rheinheimera salexigens</name>
    <dbReference type="NCBI Taxonomy" id="1628148"/>
    <lineage>
        <taxon>Bacteria</taxon>
        <taxon>Pseudomonadati</taxon>
        <taxon>Pseudomonadota</taxon>
        <taxon>Gammaproteobacteria</taxon>
        <taxon>Chromatiales</taxon>
        <taxon>Chromatiaceae</taxon>
        <taxon>Rheinheimera</taxon>
    </lineage>
</organism>
<dbReference type="STRING" id="1628148.BI198_10930"/>
<evidence type="ECO:0000256" key="2">
    <source>
        <dbReference type="ARBA" id="ARBA00023043"/>
    </source>
</evidence>
<keyword evidence="2" id="KW-0040">ANK repeat</keyword>
<dbReference type="EMBL" id="MKEK01000001">
    <property type="protein sequence ID" value="OEY70023.1"/>
    <property type="molecule type" value="Genomic_DNA"/>
</dbReference>
<sequence>MTKGFILPTPVEIIRETAGCFGIRNTKSTKSLDDKVREAVLHPVQISELINSVFYEGLAQSDLNGFAEFTKHTINSVISTYCQKMAGCGFFIGSSRERALVTINRYFFAIQLEPLLTKVFYPFRRYHAPSALDLLSSHSAFDQVWQWCSDTFLDWKKFEEATKEDKDKIRNWRTGKHLPDNQSLRAIIPLGSQSYALPLLLTARFIDALKKKSWGKRLIKGAIDIHVSGSFDLQAKMNRQPNRYFSAFVSFRKVLSALEKILVKRQKTLDDFESAAKQLQVCKNIPTSLIPKGGEGLLKWFEARFLVLSGHLEPAKELYEKAFDALLCCGGAYIEQVVNESLLVTSAAENPDNVFLKKLKAAQVLFGYDITSAEVESGQKQLRFKDTVEKWEVDMWRKGFAQMFLPRTLFPGVSYSFTANYGPLMLDLNSELKPDLRYPDKKINVGSTWQRRMPQINYFIMMDDLSSVNQLLQQGTDVNVCSKVGDTPLLLSLHKLDLLEVPYMSLDRRYYDAIIKNPMTPGTVNQKTEKQKHLALIQAVRTGKFEIVSKILELGADVSRRGLADNQTALNEIVKLVGIKKNPNRFREIMLQHPITPELIDVGRRLSAGDFGFSLSELQAQLSEHRKTQFYKEISELMADLMIERVCKHTNIEELRDIARLLIRQGSDVNAEHNSPAKGYTPLMLAAELDEGELYSLMLEHGGKPHKTFIDPNTKTANNSWQIAAFWRSRSILALRH</sequence>
<comment type="caution">
    <text evidence="3">The sequence shown here is derived from an EMBL/GenBank/DDBJ whole genome shotgun (WGS) entry which is preliminary data.</text>
</comment>
<dbReference type="Gene3D" id="1.25.40.20">
    <property type="entry name" value="Ankyrin repeat-containing domain"/>
    <property type="match status" value="2"/>
</dbReference>
<proteinExistence type="predicted"/>